<dbReference type="RefSeq" id="WP_237089299.1">
    <property type="nucleotide sequence ID" value="NZ_CP011070.1"/>
</dbReference>
<protein>
    <submittedName>
        <fullName evidence="2">Uncharacterized protein</fullName>
    </submittedName>
</protein>
<reference evidence="2 3" key="2">
    <citation type="journal article" date="2016" name="ISME J.">
        <title>Physiological and genomic characterization of two novel marine thaumarchaeal strains indicates niche differentiation.</title>
        <authorList>
            <person name="Bayer B."/>
            <person name="Vojvoda J."/>
            <person name="Offre P."/>
            <person name="Alves R.J."/>
            <person name="Elisabeth N.H."/>
            <person name="Garcia J.A."/>
            <person name="Volland J.M."/>
            <person name="Srivastava A."/>
            <person name="Schleper C."/>
            <person name="Herndl G.J."/>
        </authorList>
    </citation>
    <scope>NUCLEOTIDE SEQUENCE [LARGE SCALE GENOMIC DNA]</scope>
    <source>
        <strain evidence="2 3">NF5</strain>
    </source>
</reference>
<organism evidence="2 3">
    <name type="scientific">Nitrosopumilus adriaticus</name>
    <dbReference type="NCBI Taxonomy" id="1580092"/>
    <lineage>
        <taxon>Archaea</taxon>
        <taxon>Nitrososphaerota</taxon>
        <taxon>Nitrososphaeria</taxon>
        <taxon>Nitrosopumilales</taxon>
        <taxon>Nitrosopumilaceae</taxon>
        <taxon>Nitrosopumilus</taxon>
    </lineage>
</organism>
<sequence length="123" mass="13591">MDGYKIFFVVPITVIVTVLVFIGVPSITLLVFSPDYDVNVDARIDKQNSPIIGQVLIQNTGSQPLTNIIVDFGEGDILDIGTLDNLHKVILTPPADNKMEFVTVSTDQTVIVKKTYREVKITE</sequence>
<evidence type="ECO:0000313" key="3">
    <source>
        <dbReference type="Proteomes" id="UP000032408"/>
    </source>
</evidence>
<feature type="transmembrane region" description="Helical" evidence="1">
    <location>
        <begin position="6"/>
        <end position="32"/>
    </location>
</feature>
<gene>
    <name evidence="2" type="ORF">NADRNF5_0224</name>
</gene>
<evidence type="ECO:0000256" key="1">
    <source>
        <dbReference type="SAM" id="Phobius"/>
    </source>
</evidence>
<dbReference type="HOGENOM" id="CLU_1943958_0_0_2"/>
<reference evidence="3" key="1">
    <citation type="submission" date="2015-03" db="EMBL/GenBank/DDBJ databases">
        <title>Characterization of two novel Thaumarchaeota isolated from the Northern Adriatic Sea.</title>
        <authorList>
            <person name="Bayer B."/>
            <person name="Vojvoda J."/>
            <person name="Offre P."/>
            <person name="Srivastava A."/>
            <person name="Elisabeth N."/>
            <person name="Garcia J.A.L."/>
            <person name="Schleper C."/>
            <person name="Herndl G.J."/>
        </authorList>
    </citation>
    <scope>NUCLEOTIDE SEQUENCE [LARGE SCALE GENOMIC DNA]</scope>
    <source>
        <strain evidence="3">NF5</strain>
    </source>
</reference>
<dbReference type="KEGG" id="nin:NADRNF5_0224"/>
<dbReference type="STRING" id="1580092.NADRNF5_0224"/>
<keyword evidence="1" id="KW-0812">Transmembrane</keyword>
<name>A0A0D5C044_9ARCH</name>
<dbReference type="Proteomes" id="UP000032408">
    <property type="component" value="Chromosome"/>
</dbReference>
<dbReference type="AlphaFoldDB" id="A0A0D5C044"/>
<accession>A0A0D5C044</accession>
<keyword evidence="1" id="KW-0472">Membrane</keyword>
<evidence type="ECO:0000313" key="2">
    <source>
        <dbReference type="EMBL" id="AJW69923.1"/>
    </source>
</evidence>
<dbReference type="EMBL" id="CP011070">
    <property type="protein sequence ID" value="AJW69923.1"/>
    <property type="molecule type" value="Genomic_DNA"/>
</dbReference>
<keyword evidence="3" id="KW-1185">Reference proteome</keyword>
<keyword evidence="1" id="KW-1133">Transmembrane helix</keyword>
<dbReference type="GeneID" id="24819473"/>
<proteinExistence type="predicted"/>